<dbReference type="Proteomes" id="UP000002931">
    <property type="component" value="Unassembled WGS sequence"/>
</dbReference>
<dbReference type="HOGENOM" id="CLU_060303_1_0_5"/>
<gene>
    <name evidence="3" type="ORF">RB2654_18663</name>
</gene>
<evidence type="ECO:0000256" key="1">
    <source>
        <dbReference type="ARBA" id="ARBA00022801"/>
    </source>
</evidence>
<evidence type="ECO:0000259" key="2">
    <source>
        <dbReference type="Pfam" id="PF07969"/>
    </source>
</evidence>
<dbReference type="eggNOG" id="COG3454">
    <property type="taxonomic scope" value="Bacteria"/>
</dbReference>
<dbReference type="GO" id="GO:0008448">
    <property type="term" value="F:N-acetylglucosamine-6-phosphate deacetylase activity"/>
    <property type="evidence" value="ECO:0007669"/>
    <property type="project" value="TreeGrafter"/>
</dbReference>
<dbReference type="GO" id="GO:0006046">
    <property type="term" value="P:N-acetylglucosamine catabolic process"/>
    <property type="evidence" value="ECO:0007669"/>
    <property type="project" value="TreeGrafter"/>
</dbReference>
<proteinExistence type="predicted"/>
<dbReference type="STRING" id="314271.RB2654_18663"/>
<organism evidence="3 4">
    <name type="scientific">Maritimibacter alkaliphilus HTCC2654</name>
    <dbReference type="NCBI Taxonomy" id="314271"/>
    <lineage>
        <taxon>Bacteria</taxon>
        <taxon>Pseudomonadati</taxon>
        <taxon>Pseudomonadota</taxon>
        <taxon>Alphaproteobacteria</taxon>
        <taxon>Rhodobacterales</taxon>
        <taxon>Roseobacteraceae</taxon>
        <taxon>Maritimibacter</taxon>
    </lineage>
</organism>
<name>A3V9P3_9RHOB</name>
<dbReference type="Gene3D" id="2.30.40.10">
    <property type="entry name" value="Urease, subunit C, domain 1"/>
    <property type="match status" value="2"/>
</dbReference>
<keyword evidence="1" id="KW-0378">Hydrolase</keyword>
<dbReference type="PANTHER" id="PTHR11113">
    <property type="entry name" value="N-ACETYLGLUCOSAMINE-6-PHOSPHATE DEACETYLASE"/>
    <property type="match status" value="1"/>
</dbReference>
<keyword evidence="4" id="KW-1185">Reference proteome</keyword>
<protein>
    <submittedName>
        <fullName evidence="3">Alkylphosphonate utilization protein PhnM, putative</fullName>
    </submittedName>
</protein>
<dbReference type="OrthoDB" id="9785413at2"/>
<dbReference type="AlphaFoldDB" id="A3V9P3"/>
<evidence type="ECO:0000313" key="3">
    <source>
        <dbReference type="EMBL" id="EAQ14634.1"/>
    </source>
</evidence>
<evidence type="ECO:0000313" key="4">
    <source>
        <dbReference type="Proteomes" id="UP000002931"/>
    </source>
</evidence>
<reference evidence="3 4" key="1">
    <citation type="journal article" date="2010" name="J. Bacteriol.">
        <title>Genome sequences of Pelagibaca bermudensis HTCC2601T and Maritimibacter alkaliphilus HTCC2654T, the type strains of two marine Roseobacter genera.</title>
        <authorList>
            <person name="Thrash J.C."/>
            <person name="Cho J.C."/>
            <person name="Ferriera S."/>
            <person name="Johnson J."/>
            <person name="Vergin K.L."/>
            <person name="Giovannoni S.J."/>
        </authorList>
    </citation>
    <scope>NUCLEOTIDE SEQUENCE [LARGE SCALE GENOMIC DNA]</scope>
    <source>
        <strain evidence="3 4">HTCC2654</strain>
    </source>
</reference>
<dbReference type="PANTHER" id="PTHR11113:SF14">
    <property type="entry name" value="N-ACETYLGLUCOSAMINE-6-PHOSPHATE DEACETYLASE"/>
    <property type="match status" value="1"/>
</dbReference>
<dbReference type="RefSeq" id="WP_008334387.1">
    <property type="nucleotide sequence ID" value="NZ_CH902578.1"/>
</dbReference>
<dbReference type="InterPro" id="IPR013108">
    <property type="entry name" value="Amidohydro_3"/>
</dbReference>
<dbReference type="Pfam" id="PF07969">
    <property type="entry name" value="Amidohydro_3"/>
    <property type="match status" value="1"/>
</dbReference>
<dbReference type="EMBL" id="AAMT01000001">
    <property type="protein sequence ID" value="EAQ14634.1"/>
    <property type="molecule type" value="Genomic_DNA"/>
</dbReference>
<accession>A3V9P3</accession>
<dbReference type="SUPFAM" id="SSF51338">
    <property type="entry name" value="Composite domain of metallo-dependent hydrolases"/>
    <property type="match status" value="1"/>
</dbReference>
<feature type="domain" description="Amidohydrolase 3" evidence="2">
    <location>
        <begin position="198"/>
        <end position="365"/>
    </location>
</feature>
<comment type="caution">
    <text evidence="3">The sequence shown here is derived from an EMBL/GenBank/DDBJ whole genome shotgun (WGS) entry which is preliminary data.</text>
</comment>
<sequence>MTTLPPLRFTGAEVLRDGALSRGSVALKDGRIAQGDAPQVDLSGYLVLPGIVDLNMGPLGRAGALTNGAAFAALDREAAAHGITTGWIAQGWSWKGGAGSPEAAMDTLAALAMARRRALCDLRLQLRVETHMPETREALIAAVTAHEVDQVVFTDGLPEAIAMSHRASHKLVAWAEAEGRRPEEFIRRLRMAKDAAPDVPRHLLALAEAFDRLGVIYGSHDDPDGETRERMGTLGARLAEFPLRAGAAAVARCNRNPIVFCAADVLGAGPRAGGVSTMALLSKGMGEALASRDHPAALVEAVFALVDSGTRGFAEAWAMISTGPARIMRLEDRGRIETGLRADLTILNAATRAVEGTICGGRIAYLSGALALRLIAARADFALAAE</sequence>
<dbReference type="InterPro" id="IPR011059">
    <property type="entry name" value="Metal-dep_hydrolase_composite"/>
</dbReference>
<dbReference type="Gene3D" id="3.20.20.140">
    <property type="entry name" value="Metal-dependent hydrolases"/>
    <property type="match status" value="2"/>
</dbReference>